<keyword evidence="2" id="KW-1185">Reference proteome</keyword>
<gene>
    <name evidence="1" type="ORF">HOLleu_20207</name>
</gene>
<dbReference type="PANTHER" id="PTHR46585:SF1">
    <property type="entry name" value="CHROMO DOMAIN-CONTAINING PROTEIN"/>
    <property type="match status" value="1"/>
</dbReference>
<evidence type="ECO:0000313" key="2">
    <source>
        <dbReference type="Proteomes" id="UP001152320"/>
    </source>
</evidence>
<dbReference type="AlphaFoldDB" id="A0A9Q1C173"/>
<evidence type="ECO:0000313" key="1">
    <source>
        <dbReference type="EMBL" id="KAJ8036279.1"/>
    </source>
</evidence>
<dbReference type="PANTHER" id="PTHR46585">
    <property type="entry name" value="INTEGRASE CORE DOMAIN CONTAINING PROTEIN"/>
    <property type="match status" value="1"/>
</dbReference>
<accession>A0A9Q1C173</accession>
<organism evidence="1 2">
    <name type="scientific">Holothuria leucospilota</name>
    <name type="common">Black long sea cucumber</name>
    <name type="synonym">Mertensiothuria leucospilota</name>
    <dbReference type="NCBI Taxonomy" id="206669"/>
    <lineage>
        <taxon>Eukaryota</taxon>
        <taxon>Metazoa</taxon>
        <taxon>Echinodermata</taxon>
        <taxon>Eleutherozoa</taxon>
        <taxon>Echinozoa</taxon>
        <taxon>Holothuroidea</taxon>
        <taxon>Aspidochirotacea</taxon>
        <taxon>Aspidochirotida</taxon>
        <taxon>Holothuriidae</taxon>
        <taxon>Holothuria</taxon>
    </lineage>
</organism>
<sequence length="119" mass="14436">MTKQTEKLPDILRNIYYDACHPAGYRGIAEFLRHAMKRRSNTTREDVERWLRSEDTYTLHRRVRRKYERNRVHVHGIDDQLQADLLNVTALSRHNRGIRFLFTYIDIFSKYAWGRSVQR</sequence>
<proteinExistence type="predicted"/>
<comment type="caution">
    <text evidence="1">The sequence shown here is derived from an EMBL/GenBank/DDBJ whole genome shotgun (WGS) entry which is preliminary data.</text>
</comment>
<dbReference type="EMBL" id="JAIZAY010000009">
    <property type="protein sequence ID" value="KAJ8036279.1"/>
    <property type="molecule type" value="Genomic_DNA"/>
</dbReference>
<protein>
    <submittedName>
        <fullName evidence="1">Uncharacterized protein</fullName>
    </submittedName>
</protein>
<dbReference type="Proteomes" id="UP001152320">
    <property type="component" value="Chromosome 9"/>
</dbReference>
<name>A0A9Q1C173_HOLLE</name>
<reference evidence="1" key="1">
    <citation type="submission" date="2021-10" db="EMBL/GenBank/DDBJ databases">
        <title>Tropical sea cucumber genome reveals ecological adaptation and Cuvierian tubules defense mechanism.</title>
        <authorList>
            <person name="Chen T."/>
        </authorList>
    </citation>
    <scope>NUCLEOTIDE SEQUENCE</scope>
    <source>
        <strain evidence="1">Nanhai2018</strain>
        <tissue evidence="1">Muscle</tissue>
    </source>
</reference>
<dbReference type="OrthoDB" id="6343797at2759"/>